<reference evidence="11" key="1">
    <citation type="submission" date="2016-06" db="UniProtKB">
        <authorList>
            <consortium name="WormBaseParasite"/>
        </authorList>
    </citation>
    <scope>IDENTIFICATION</scope>
</reference>
<comment type="catalytic activity">
    <reaction evidence="7">
        <text>L-cysteinyl-[protein] + hexadecanoyl-CoA = S-hexadecanoyl-L-cysteinyl-[protein] + CoA</text>
        <dbReference type="Rhea" id="RHEA:36683"/>
        <dbReference type="Rhea" id="RHEA-COMP:10131"/>
        <dbReference type="Rhea" id="RHEA-COMP:11032"/>
        <dbReference type="ChEBI" id="CHEBI:29950"/>
        <dbReference type="ChEBI" id="CHEBI:57287"/>
        <dbReference type="ChEBI" id="CHEBI:57379"/>
        <dbReference type="ChEBI" id="CHEBI:74151"/>
        <dbReference type="EC" id="2.3.1.225"/>
    </reaction>
</comment>
<keyword evidence="3 7" id="KW-0812">Transmembrane</keyword>
<evidence type="ECO:0000256" key="5">
    <source>
        <dbReference type="ARBA" id="ARBA00023136"/>
    </source>
</evidence>
<dbReference type="EC" id="2.3.1.225" evidence="7"/>
<dbReference type="PROSITE" id="PS50216">
    <property type="entry name" value="DHHC"/>
    <property type="match status" value="1"/>
</dbReference>
<sequence>VGSRGSSICEGGREGPSVACRKYDWYHYVAATPESRPDSKKYNCKSCFVIKIFDVENMFFFDPSTEECSLLFFESNFLPIISLFALFEGLYYLVHLLLLMIVACEYLVLLPYEEQVRPSLLIPVYYVVGIYLIVCILYHYRKACSVDPGRPKFSDAEPRCAVCGFYKPEGTHHCSICGRCVLQMDHHCVWINQCVGLNNHRFFLQFVLYVWFAQCLILLINYTSFWEHFYSANVRLFFSLKKKNSLKLLFWLGLNDV</sequence>
<reference evidence="9 10" key="2">
    <citation type="submission" date="2018-11" db="EMBL/GenBank/DDBJ databases">
        <authorList>
            <consortium name="Pathogen Informatics"/>
        </authorList>
    </citation>
    <scope>NUCLEOTIDE SEQUENCE [LARGE SCALE GENOMIC DNA]</scope>
</reference>
<keyword evidence="6 7" id="KW-0012">Acyltransferase</keyword>
<keyword evidence="5 7" id="KW-0472">Membrane</keyword>
<evidence type="ECO:0000259" key="8">
    <source>
        <dbReference type="Pfam" id="PF01529"/>
    </source>
</evidence>
<dbReference type="EMBL" id="UYRT01000655">
    <property type="protein sequence ID" value="VDK28515.1"/>
    <property type="molecule type" value="Genomic_DNA"/>
</dbReference>
<feature type="transmembrane region" description="Helical" evidence="7">
    <location>
        <begin position="90"/>
        <end position="108"/>
    </location>
</feature>
<evidence type="ECO:0000313" key="9">
    <source>
        <dbReference type="EMBL" id="VDK28515.1"/>
    </source>
</evidence>
<dbReference type="Proteomes" id="UP000271098">
    <property type="component" value="Unassembled WGS sequence"/>
</dbReference>
<dbReference type="GO" id="GO:0019706">
    <property type="term" value="F:protein-cysteine S-palmitoyltransferase activity"/>
    <property type="evidence" value="ECO:0007669"/>
    <property type="project" value="UniProtKB-EC"/>
</dbReference>
<organism evidence="11">
    <name type="scientific">Gongylonema pulchrum</name>
    <dbReference type="NCBI Taxonomy" id="637853"/>
    <lineage>
        <taxon>Eukaryota</taxon>
        <taxon>Metazoa</taxon>
        <taxon>Ecdysozoa</taxon>
        <taxon>Nematoda</taxon>
        <taxon>Chromadorea</taxon>
        <taxon>Rhabditida</taxon>
        <taxon>Spirurina</taxon>
        <taxon>Spiruromorpha</taxon>
        <taxon>Spiruroidea</taxon>
        <taxon>Gongylonematidae</taxon>
        <taxon>Gongylonema</taxon>
    </lineage>
</organism>
<comment type="domain">
    <text evidence="7">The DHHC domain is required for palmitoyltransferase activity.</text>
</comment>
<accession>A0A183CW38</accession>
<keyword evidence="2 7" id="KW-0808">Transferase</keyword>
<keyword evidence="4 7" id="KW-1133">Transmembrane helix</keyword>
<dbReference type="InterPro" id="IPR039859">
    <property type="entry name" value="PFA4/ZDH16/20/ERF2-like"/>
</dbReference>
<proteinExistence type="inferred from homology"/>
<evidence type="ECO:0000256" key="2">
    <source>
        <dbReference type="ARBA" id="ARBA00022679"/>
    </source>
</evidence>
<evidence type="ECO:0000256" key="1">
    <source>
        <dbReference type="ARBA" id="ARBA00004141"/>
    </source>
</evidence>
<name>A0A183CW38_9BILA</name>
<dbReference type="Pfam" id="PF01529">
    <property type="entry name" value="DHHC"/>
    <property type="match status" value="1"/>
</dbReference>
<keyword evidence="10" id="KW-1185">Reference proteome</keyword>
<feature type="transmembrane region" description="Helical" evidence="7">
    <location>
        <begin position="120"/>
        <end position="140"/>
    </location>
</feature>
<dbReference type="InterPro" id="IPR001594">
    <property type="entry name" value="Palmitoyltrfase_DHHC"/>
</dbReference>
<comment type="similarity">
    <text evidence="7">Belongs to the DHHC palmitoyltransferase family.</text>
</comment>
<evidence type="ECO:0000256" key="3">
    <source>
        <dbReference type="ARBA" id="ARBA00022692"/>
    </source>
</evidence>
<feature type="domain" description="Palmitoyltransferase DHHC" evidence="8">
    <location>
        <begin position="159"/>
        <end position="248"/>
    </location>
</feature>
<dbReference type="AlphaFoldDB" id="A0A183CW38"/>
<dbReference type="WBParaSite" id="GPUH_0000067901-mRNA-1">
    <property type="protein sequence ID" value="GPUH_0000067901-mRNA-1"/>
    <property type="gene ID" value="GPUH_0000067901"/>
</dbReference>
<gene>
    <name evidence="9" type="ORF">GPUH_LOCUS680</name>
</gene>
<protein>
    <recommendedName>
        <fullName evidence="7">Palmitoyltransferase</fullName>
        <ecNumber evidence="7">2.3.1.225</ecNumber>
    </recommendedName>
</protein>
<evidence type="ECO:0000256" key="6">
    <source>
        <dbReference type="ARBA" id="ARBA00023315"/>
    </source>
</evidence>
<evidence type="ECO:0000256" key="7">
    <source>
        <dbReference type="RuleBase" id="RU079119"/>
    </source>
</evidence>
<dbReference type="PANTHER" id="PTHR12246">
    <property type="entry name" value="PALMITOYLTRANSFERASE ZDHHC16"/>
    <property type="match status" value="1"/>
</dbReference>
<feature type="transmembrane region" description="Helical" evidence="7">
    <location>
        <begin position="206"/>
        <end position="226"/>
    </location>
</feature>
<dbReference type="GO" id="GO:0016020">
    <property type="term" value="C:membrane"/>
    <property type="evidence" value="ECO:0007669"/>
    <property type="project" value="UniProtKB-SubCell"/>
</dbReference>
<evidence type="ECO:0000313" key="10">
    <source>
        <dbReference type="Proteomes" id="UP000271098"/>
    </source>
</evidence>
<comment type="subcellular location">
    <subcellularLocation>
        <location evidence="1">Membrane</location>
        <topology evidence="1">Multi-pass membrane protein</topology>
    </subcellularLocation>
</comment>
<evidence type="ECO:0000256" key="4">
    <source>
        <dbReference type="ARBA" id="ARBA00022989"/>
    </source>
</evidence>
<evidence type="ECO:0000313" key="11">
    <source>
        <dbReference type="WBParaSite" id="GPUH_0000067901-mRNA-1"/>
    </source>
</evidence>
<dbReference type="OrthoDB" id="331948at2759"/>